<keyword evidence="2" id="KW-1185">Reference proteome</keyword>
<dbReference type="InterPro" id="IPR008886">
    <property type="entry name" value="UPF0227/Esterase_YqiA"/>
</dbReference>
<dbReference type="AlphaFoldDB" id="A0A3P3VKS5"/>
<accession>A0A3P3VKS5</accession>
<evidence type="ECO:0000313" key="1">
    <source>
        <dbReference type="EMBL" id="RRJ82336.1"/>
    </source>
</evidence>
<comment type="caution">
    <text evidence="1">The sequence shown here is derived from an EMBL/GenBank/DDBJ whole genome shotgun (WGS) entry which is preliminary data.</text>
</comment>
<reference evidence="1 2" key="2">
    <citation type="submission" date="2018-12" db="EMBL/GenBank/DDBJ databases">
        <title>Simiduia agarivorans gen. nov., sp. nov., a marine, agarolytic bacterium isolated from shallow coastal water from Keelung, Taiwan.</title>
        <authorList>
            <person name="Shieh W.Y."/>
        </authorList>
    </citation>
    <scope>NUCLEOTIDE SEQUENCE [LARGE SCALE GENOMIC DNA]</scope>
    <source>
        <strain evidence="1 2">GTF-13</strain>
    </source>
</reference>
<dbReference type="Proteomes" id="UP000280792">
    <property type="component" value="Unassembled WGS sequence"/>
</dbReference>
<evidence type="ECO:0000313" key="2">
    <source>
        <dbReference type="Proteomes" id="UP000280792"/>
    </source>
</evidence>
<protein>
    <submittedName>
        <fullName evidence="1">Esterase</fullName>
    </submittedName>
</protein>
<name>A0A3P3VKS5_9GAMM</name>
<dbReference type="Gene3D" id="3.40.50.1820">
    <property type="entry name" value="alpha/beta hydrolase"/>
    <property type="match status" value="1"/>
</dbReference>
<dbReference type="PANTHER" id="PTHR35602">
    <property type="entry name" value="ESTERASE YQIA-RELATED"/>
    <property type="match status" value="1"/>
</dbReference>
<sequence>MTNPVPLLLYIHGFNSSASSVKGRQLQQDLEQRAFDCELWLPDLPHWPAEAVKLMFTRLRPLVGQRPLALIGSSLGGYYGTWLRERLLAEAAPGTRIPLVLINPGVRPFEYWESYLGEQQNLYTGERYELTMDHIRQLALLDVEGPSAPDDCLLLVQTGDETLDYRRAVKRYAGCRQRVEEGGSHGFDGFEATLPEIYRFFHFTDAK</sequence>
<dbReference type="RefSeq" id="WP_125016047.1">
    <property type="nucleotide sequence ID" value="NZ_QWEZ01000002.1"/>
</dbReference>
<dbReference type="SUPFAM" id="SSF53474">
    <property type="entry name" value="alpha/beta-Hydrolases"/>
    <property type="match status" value="1"/>
</dbReference>
<reference evidence="1 2" key="1">
    <citation type="submission" date="2018-08" db="EMBL/GenBank/DDBJ databases">
        <authorList>
            <person name="Khan S.A."/>
        </authorList>
    </citation>
    <scope>NUCLEOTIDE SEQUENCE [LARGE SCALE GENOMIC DNA]</scope>
    <source>
        <strain evidence="1 2">GTF-13</strain>
    </source>
</reference>
<gene>
    <name evidence="1" type="ORF">D0544_10645</name>
</gene>
<dbReference type="EMBL" id="QWEZ01000002">
    <property type="protein sequence ID" value="RRJ82336.1"/>
    <property type="molecule type" value="Genomic_DNA"/>
</dbReference>
<dbReference type="PANTHER" id="PTHR35602:SF3">
    <property type="entry name" value="ESTERASE YQIA"/>
    <property type="match status" value="1"/>
</dbReference>
<organism evidence="1 2">
    <name type="scientific">Aestuariirhabdus litorea</name>
    <dbReference type="NCBI Taxonomy" id="2528527"/>
    <lineage>
        <taxon>Bacteria</taxon>
        <taxon>Pseudomonadati</taxon>
        <taxon>Pseudomonadota</taxon>
        <taxon>Gammaproteobacteria</taxon>
        <taxon>Oceanospirillales</taxon>
        <taxon>Aestuariirhabdaceae</taxon>
        <taxon>Aestuariirhabdus</taxon>
    </lineage>
</organism>
<dbReference type="InterPro" id="IPR029058">
    <property type="entry name" value="AB_hydrolase_fold"/>
</dbReference>
<dbReference type="Pfam" id="PF05728">
    <property type="entry name" value="UPF0227"/>
    <property type="match status" value="1"/>
</dbReference>
<proteinExistence type="predicted"/>